<dbReference type="EMBL" id="JH431851">
    <property type="status" value="NOT_ANNOTATED_CDS"/>
    <property type="molecule type" value="Genomic_DNA"/>
</dbReference>
<evidence type="ECO:0000256" key="2">
    <source>
        <dbReference type="ARBA" id="ARBA00004771"/>
    </source>
</evidence>
<protein>
    <recommendedName>
        <fullName evidence="5">diacylglycerol O-acyltransferase</fullName>
        <ecNumber evidence="5">2.3.1.20</ecNumber>
    </recommendedName>
</protein>
<dbReference type="InterPro" id="IPR007130">
    <property type="entry name" value="DAGAT"/>
</dbReference>
<proteinExistence type="inferred from homology"/>
<keyword evidence="12" id="KW-0443">Lipid metabolism</keyword>
<evidence type="ECO:0000256" key="16">
    <source>
        <dbReference type="SAM" id="Phobius"/>
    </source>
</evidence>
<sequence>MASVNDSQVVLVTGASGFVGSHIVKLIQEEGYKVRAAVNTLESEEKYQWLKELCPEPAHPLELVEADIMKPDSWASAVKDCAYVLHLASPFSGGFAPHSEEELAQSGIEGTKAILQACADSGTVRRVVLTSSTVAIHGDTNVEDKVYSESDWSNIDNQTHDIYVRSNVLPEKTAWDFVKELEESKKFELAVVNPSLVLGPVFNGEVTISTEIVKRLLERSLPTPKINFSICDVRDVAMAHFKAMTLPDAVDHRHIVCSGNMWYKEVAQILSKEFKPQGYNVPSMNCPYVALWVTGLFNKNVKSVLPRVGKEFKFDNSRMKTTLGVEPHELSNTIVDMAYSLIEHGVVKKTKKYKGQKKDGTAPTEEGDVIIETGGDDKPTEVEEDVEELKKAVKIEDGEELGKGDHVESAKLEEEKTETEGKAVLDFSLFYAGYCRRKRLFMLVIFVKVTDIYLDVISRFGYTLDVIRMDFMGVKFAPLNIPLERRLQTAVVLYFVASFIFFGLFGLLLACLLLFTRLYWIALLYGVWYWFDRHQPSRGGRRLQWVRKCIAWKYMRDYFPVKLIKTHELDPRKNYVCGYHPHGVFCVGAFTNFATEATGFSKIFPKIKSFILTLNIQFSFPFYRELILSQGWLSSTSVVAVSKKSVEWLLTAEGTGNMIVIVIGGAKEALDAHPGLVRLTLSKRKGFVRLAINHGASLIPIFAFGENELFKQVPNPEGSKLRQFQNFMTKFLGFSPPIFHGRGVFQYNFGYMPFRTPVNVVVGKPIDVVKDPNPSKELIDHYHQLYIQALKDLFAEQKNNYENYKNVNLEII</sequence>
<keyword evidence="8 16" id="KW-0812">Transmembrane</keyword>
<reference evidence="19" key="1">
    <citation type="submission" date="2011-05" db="EMBL/GenBank/DDBJ databases">
        <authorList>
            <person name="Richards S.R."/>
            <person name="Qu J."/>
            <person name="Jiang H."/>
            <person name="Jhangiani S.N."/>
            <person name="Agravi P."/>
            <person name="Goodspeed R."/>
            <person name="Gross S."/>
            <person name="Mandapat C."/>
            <person name="Jackson L."/>
            <person name="Mathew T."/>
            <person name="Pu L."/>
            <person name="Thornton R."/>
            <person name="Saada N."/>
            <person name="Wilczek-Boney K.B."/>
            <person name="Lee S."/>
            <person name="Kovar C."/>
            <person name="Wu Y."/>
            <person name="Scherer S.E."/>
            <person name="Worley K.C."/>
            <person name="Muzny D.M."/>
            <person name="Gibbs R."/>
        </authorList>
    </citation>
    <scope>NUCLEOTIDE SEQUENCE</scope>
    <source>
        <strain evidence="19">Brora</strain>
    </source>
</reference>
<dbReference type="eggNOG" id="KOG1502">
    <property type="taxonomic scope" value="Eukaryota"/>
</dbReference>
<dbReference type="Gene3D" id="3.40.50.720">
    <property type="entry name" value="NAD(P)-binding Rossmann-like Domain"/>
    <property type="match status" value="1"/>
</dbReference>
<comment type="subcellular location">
    <subcellularLocation>
        <location evidence="1">Endoplasmic reticulum membrane</location>
        <topology evidence="1">Multi-pass membrane protein</topology>
    </subcellularLocation>
</comment>
<reference evidence="18" key="2">
    <citation type="submission" date="2015-02" db="UniProtKB">
        <authorList>
            <consortium name="EnsemblMetazoa"/>
        </authorList>
    </citation>
    <scope>IDENTIFICATION</scope>
</reference>
<dbReference type="Proteomes" id="UP000014500">
    <property type="component" value="Unassembled WGS sequence"/>
</dbReference>
<evidence type="ECO:0000256" key="13">
    <source>
        <dbReference type="ARBA" id="ARBA00023136"/>
    </source>
</evidence>
<evidence type="ECO:0000256" key="6">
    <source>
        <dbReference type="ARBA" id="ARBA00022516"/>
    </source>
</evidence>
<evidence type="ECO:0000256" key="4">
    <source>
        <dbReference type="ARBA" id="ARBA00005420"/>
    </source>
</evidence>
<dbReference type="CDD" id="cd05227">
    <property type="entry name" value="AR_SDR_e"/>
    <property type="match status" value="1"/>
</dbReference>
<keyword evidence="6" id="KW-0444">Lipid biosynthesis</keyword>
<dbReference type="EC" id="2.3.1.20" evidence="5"/>
<evidence type="ECO:0000259" key="17">
    <source>
        <dbReference type="Pfam" id="PF01370"/>
    </source>
</evidence>
<accession>T1J571</accession>
<feature type="transmembrane region" description="Helical" evidence="16">
    <location>
        <begin position="440"/>
        <end position="462"/>
    </location>
</feature>
<evidence type="ECO:0000256" key="1">
    <source>
        <dbReference type="ARBA" id="ARBA00004477"/>
    </source>
</evidence>
<organism evidence="18 19">
    <name type="scientific">Strigamia maritima</name>
    <name type="common">European centipede</name>
    <name type="synonym">Geophilus maritimus</name>
    <dbReference type="NCBI Taxonomy" id="126957"/>
    <lineage>
        <taxon>Eukaryota</taxon>
        <taxon>Metazoa</taxon>
        <taxon>Ecdysozoa</taxon>
        <taxon>Arthropoda</taxon>
        <taxon>Myriapoda</taxon>
        <taxon>Chilopoda</taxon>
        <taxon>Pleurostigmophora</taxon>
        <taxon>Geophilomorpha</taxon>
        <taxon>Linotaeniidae</taxon>
        <taxon>Strigamia</taxon>
    </lineage>
</organism>
<evidence type="ECO:0000256" key="5">
    <source>
        <dbReference type="ARBA" id="ARBA00013244"/>
    </source>
</evidence>
<dbReference type="Pfam" id="PF01370">
    <property type="entry name" value="Epimerase"/>
    <property type="match status" value="1"/>
</dbReference>
<evidence type="ECO:0000256" key="3">
    <source>
        <dbReference type="ARBA" id="ARBA00005189"/>
    </source>
</evidence>
<evidence type="ECO:0000256" key="10">
    <source>
        <dbReference type="ARBA" id="ARBA00022824"/>
    </source>
</evidence>
<name>T1J571_STRMM</name>
<comment type="pathway">
    <text evidence="3">Lipid metabolism.</text>
</comment>
<evidence type="ECO:0000256" key="11">
    <source>
        <dbReference type="ARBA" id="ARBA00022989"/>
    </source>
</evidence>
<dbReference type="CDD" id="cd07987">
    <property type="entry name" value="LPLAT_MGAT-like"/>
    <property type="match status" value="1"/>
</dbReference>
<evidence type="ECO:0000256" key="8">
    <source>
        <dbReference type="ARBA" id="ARBA00022692"/>
    </source>
</evidence>
<dbReference type="SUPFAM" id="SSF51735">
    <property type="entry name" value="NAD(P)-binding Rossmann-fold domains"/>
    <property type="match status" value="1"/>
</dbReference>
<comment type="similarity">
    <text evidence="4">Belongs to the diacylglycerol acyltransferase family.</text>
</comment>
<feature type="transmembrane region" description="Helical" evidence="16">
    <location>
        <begin position="491"/>
        <end position="508"/>
    </location>
</feature>
<dbReference type="AlphaFoldDB" id="T1J571"/>
<keyword evidence="9" id="KW-0319">Glycerol metabolism</keyword>
<dbReference type="GO" id="GO:0006071">
    <property type="term" value="P:glycerol metabolic process"/>
    <property type="evidence" value="ECO:0007669"/>
    <property type="project" value="UniProtKB-KW"/>
</dbReference>
<comment type="pathway">
    <text evidence="2">Glycerolipid metabolism; triacylglycerol biosynthesis.</text>
</comment>
<dbReference type="HOGENOM" id="CLU_347594_0_0_1"/>
<dbReference type="eggNOG" id="KOG0831">
    <property type="taxonomic scope" value="Eukaryota"/>
</dbReference>
<dbReference type="STRING" id="126957.T1J571"/>
<feature type="domain" description="NAD-dependent epimerase/dehydratase" evidence="17">
    <location>
        <begin position="10"/>
        <end position="255"/>
    </location>
</feature>
<dbReference type="Pfam" id="PF03982">
    <property type="entry name" value="DAGAT"/>
    <property type="match status" value="1"/>
</dbReference>
<evidence type="ECO:0000256" key="9">
    <source>
        <dbReference type="ARBA" id="ARBA00022798"/>
    </source>
</evidence>
<feature type="region of interest" description="Disordered" evidence="15">
    <location>
        <begin position="356"/>
        <end position="380"/>
    </location>
</feature>
<evidence type="ECO:0000256" key="15">
    <source>
        <dbReference type="SAM" id="MobiDB-lite"/>
    </source>
</evidence>
<dbReference type="PANTHER" id="PTHR12317">
    <property type="entry name" value="DIACYLGLYCEROL O-ACYLTRANSFERASE"/>
    <property type="match status" value="1"/>
</dbReference>
<dbReference type="PANTHER" id="PTHR12317:SF0">
    <property type="entry name" value="ACYLTRANSFERASE"/>
    <property type="match status" value="1"/>
</dbReference>
<dbReference type="InterPro" id="IPR001509">
    <property type="entry name" value="Epimerase_deHydtase"/>
</dbReference>
<dbReference type="InterPro" id="IPR036291">
    <property type="entry name" value="NAD(P)-bd_dom_sf"/>
</dbReference>
<keyword evidence="13 16" id="KW-0472">Membrane</keyword>
<keyword evidence="11 16" id="KW-1133">Transmembrane helix</keyword>
<evidence type="ECO:0000256" key="7">
    <source>
        <dbReference type="ARBA" id="ARBA00022679"/>
    </source>
</evidence>
<evidence type="ECO:0000313" key="19">
    <source>
        <dbReference type="Proteomes" id="UP000014500"/>
    </source>
</evidence>
<evidence type="ECO:0000313" key="18">
    <source>
        <dbReference type="EnsemblMetazoa" id="SMAR008769-PA"/>
    </source>
</evidence>
<dbReference type="GO" id="GO:0004144">
    <property type="term" value="F:diacylglycerol O-acyltransferase activity"/>
    <property type="evidence" value="ECO:0007669"/>
    <property type="project" value="UniProtKB-EC"/>
</dbReference>
<keyword evidence="19" id="KW-1185">Reference proteome</keyword>
<dbReference type="GO" id="GO:0019432">
    <property type="term" value="P:triglyceride biosynthetic process"/>
    <property type="evidence" value="ECO:0007669"/>
    <property type="project" value="TreeGrafter"/>
</dbReference>
<keyword evidence="7" id="KW-0808">Transferase</keyword>
<keyword evidence="10" id="KW-0256">Endoplasmic reticulum</keyword>
<evidence type="ECO:0000256" key="14">
    <source>
        <dbReference type="ARBA" id="ARBA00023315"/>
    </source>
</evidence>
<keyword evidence="14" id="KW-0012">Acyltransferase</keyword>
<dbReference type="GO" id="GO:0005789">
    <property type="term" value="C:endoplasmic reticulum membrane"/>
    <property type="evidence" value="ECO:0007669"/>
    <property type="project" value="UniProtKB-SubCell"/>
</dbReference>
<dbReference type="FunFam" id="3.40.50.720:FF:000336">
    <property type="entry name" value="Aldehyde reductase"/>
    <property type="match status" value="1"/>
</dbReference>
<dbReference type="EnsemblMetazoa" id="SMAR008769-RA">
    <property type="protein sequence ID" value="SMAR008769-PA"/>
    <property type="gene ID" value="SMAR008769"/>
</dbReference>
<evidence type="ECO:0000256" key="12">
    <source>
        <dbReference type="ARBA" id="ARBA00023098"/>
    </source>
</evidence>